<dbReference type="Pfam" id="PF12372">
    <property type="entry name" value="Htt_N-HEAT"/>
    <property type="match status" value="1"/>
</dbReference>
<keyword evidence="2" id="KW-1185">Reference proteome</keyword>
<sequence length="118" mass="12904">LLKCLFGTNLVVLCQEAQLVVGINKKCASSSRLSSSLPGLYYTILSYPYTDFTHSLAEKAMKSVSSDASDDLVSFRCLNWVKRGNEKVTSLLKSGTKGEKANLASHIRLFEGVVIRVS</sequence>
<comment type="caution">
    <text evidence="1">The sequence shown here is derived from an EMBL/GenBank/DDBJ whole genome shotgun (WGS) entry which is preliminary data.</text>
</comment>
<gene>
    <name evidence="1" type="primary">htt_1</name>
    <name evidence="1" type="ORF">TNIN_478371</name>
</gene>
<evidence type="ECO:0000313" key="2">
    <source>
        <dbReference type="Proteomes" id="UP000886998"/>
    </source>
</evidence>
<feature type="non-terminal residue" evidence="1">
    <location>
        <position position="1"/>
    </location>
</feature>
<proteinExistence type="predicted"/>
<organism evidence="1 2">
    <name type="scientific">Trichonephila inaurata madagascariensis</name>
    <dbReference type="NCBI Taxonomy" id="2747483"/>
    <lineage>
        <taxon>Eukaryota</taxon>
        <taxon>Metazoa</taxon>
        <taxon>Ecdysozoa</taxon>
        <taxon>Arthropoda</taxon>
        <taxon>Chelicerata</taxon>
        <taxon>Arachnida</taxon>
        <taxon>Araneae</taxon>
        <taxon>Araneomorphae</taxon>
        <taxon>Entelegynae</taxon>
        <taxon>Araneoidea</taxon>
        <taxon>Nephilidae</taxon>
        <taxon>Trichonephila</taxon>
        <taxon>Trichonephila inaurata</taxon>
    </lineage>
</organism>
<name>A0A8X6YRQ9_9ARAC</name>
<reference evidence="1" key="1">
    <citation type="submission" date="2020-08" db="EMBL/GenBank/DDBJ databases">
        <title>Multicomponent nature underlies the extraordinary mechanical properties of spider dragline silk.</title>
        <authorList>
            <person name="Kono N."/>
            <person name="Nakamura H."/>
            <person name="Mori M."/>
            <person name="Yoshida Y."/>
            <person name="Ohtoshi R."/>
            <person name="Malay A.D."/>
            <person name="Moran D.A.P."/>
            <person name="Tomita M."/>
            <person name="Numata K."/>
            <person name="Arakawa K."/>
        </authorList>
    </citation>
    <scope>NUCLEOTIDE SEQUENCE</scope>
</reference>
<dbReference type="OrthoDB" id="6417237at2759"/>
<dbReference type="Proteomes" id="UP000886998">
    <property type="component" value="Unassembled WGS sequence"/>
</dbReference>
<dbReference type="InterPro" id="IPR024613">
    <property type="entry name" value="Huntingtin_N_HEAT_rpt-2"/>
</dbReference>
<evidence type="ECO:0000313" key="1">
    <source>
        <dbReference type="EMBL" id="GFY75332.1"/>
    </source>
</evidence>
<dbReference type="EMBL" id="BMAV01021314">
    <property type="protein sequence ID" value="GFY75332.1"/>
    <property type="molecule type" value="Genomic_DNA"/>
</dbReference>
<accession>A0A8X6YRQ9</accession>
<protein>
    <submittedName>
        <fullName evidence="1">Huntingtin</fullName>
    </submittedName>
</protein>
<dbReference type="AlphaFoldDB" id="A0A8X6YRQ9"/>